<dbReference type="Gene3D" id="3.40.630.30">
    <property type="match status" value="1"/>
</dbReference>
<dbReference type="KEGG" id="sbat:G4Z16_10625"/>
<proteinExistence type="predicted"/>
<evidence type="ECO:0000256" key="2">
    <source>
        <dbReference type="ARBA" id="ARBA00023315"/>
    </source>
</evidence>
<protein>
    <submittedName>
        <fullName evidence="4">GNAT family N-acetyltransferase</fullName>
    </submittedName>
</protein>
<reference evidence="5" key="1">
    <citation type="submission" date="2020-02" db="EMBL/GenBank/DDBJ databases">
        <title>Streptomyces sp. ASO4wet.</title>
        <authorList>
            <person name="Risdian C."/>
            <person name="Landwehr W."/>
            <person name="Schupp P."/>
            <person name="Wink J."/>
        </authorList>
    </citation>
    <scope>NUCLEOTIDE SEQUENCE [LARGE SCALE GENOMIC DNA]</scope>
    <source>
        <strain evidence="5">ASO4wet</strain>
    </source>
</reference>
<evidence type="ECO:0000313" key="4">
    <source>
        <dbReference type="EMBL" id="QPP06772.1"/>
    </source>
</evidence>
<name>A0A7T1T5J9_9ACTN</name>
<accession>A0A7T1T5J9</accession>
<organism evidence="4 5">
    <name type="scientific">Streptomyces bathyalis</name>
    <dbReference type="NCBI Taxonomy" id="2710756"/>
    <lineage>
        <taxon>Bacteria</taxon>
        <taxon>Bacillati</taxon>
        <taxon>Actinomycetota</taxon>
        <taxon>Actinomycetes</taxon>
        <taxon>Kitasatosporales</taxon>
        <taxon>Streptomycetaceae</taxon>
        <taxon>Streptomyces</taxon>
    </lineage>
</organism>
<keyword evidence="2" id="KW-0012">Acyltransferase</keyword>
<evidence type="ECO:0000313" key="5">
    <source>
        <dbReference type="Proteomes" id="UP000595046"/>
    </source>
</evidence>
<dbReference type="RefSeq" id="WP_197350590.1">
    <property type="nucleotide sequence ID" value="NZ_CP048882.1"/>
</dbReference>
<dbReference type="PROSITE" id="PS51186">
    <property type="entry name" value="GNAT"/>
    <property type="match status" value="1"/>
</dbReference>
<evidence type="ECO:0000259" key="3">
    <source>
        <dbReference type="PROSITE" id="PS51186"/>
    </source>
</evidence>
<keyword evidence="5" id="KW-1185">Reference proteome</keyword>
<dbReference type="PANTHER" id="PTHR43877:SF2">
    <property type="entry name" value="AMINOALKYLPHOSPHONATE N-ACETYLTRANSFERASE-RELATED"/>
    <property type="match status" value="1"/>
</dbReference>
<dbReference type="CDD" id="cd04301">
    <property type="entry name" value="NAT_SF"/>
    <property type="match status" value="1"/>
</dbReference>
<dbReference type="InterPro" id="IPR016181">
    <property type="entry name" value="Acyl_CoA_acyltransferase"/>
</dbReference>
<dbReference type="InterPro" id="IPR000182">
    <property type="entry name" value="GNAT_dom"/>
</dbReference>
<sequence>MRIEQVAWADEDAVALRARQRVEIAERYGTPDSEPGVAPSEADVVVFVVAYEHGGTAVGCGGLRDLGDGAGEIKRMYVTPPWRGSECASRLLAELEDIARARGWSSLRLETGDRQPDAVRFYTRSGYVRIPNFGAYAGVAASRCFERQL</sequence>
<dbReference type="GO" id="GO:0016747">
    <property type="term" value="F:acyltransferase activity, transferring groups other than amino-acyl groups"/>
    <property type="evidence" value="ECO:0007669"/>
    <property type="project" value="InterPro"/>
</dbReference>
<keyword evidence="1 4" id="KW-0808">Transferase</keyword>
<dbReference type="Proteomes" id="UP000595046">
    <property type="component" value="Chromosome"/>
</dbReference>
<evidence type="ECO:0000256" key="1">
    <source>
        <dbReference type="ARBA" id="ARBA00022679"/>
    </source>
</evidence>
<dbReference type="EMBL" id="CP048882">
    <property type="protein sequence ID" value="QPP06772.1"/>
    <property type="molecule type" value="Genomic_DNA"/>
</dbReference>
<dbReference type="SUPFAM" id="SSF55729">
    <property type="entry name" value="Acyl-CoA N-acyltransferases (Nat)"/>
    <property type="match status" value="1"/>
</dbReference>
<dbReference type="AlphaFoldDB" id="A0A7T1T5J9"/>
<gene>
    <name evidence="4" type="ORF">G4Z16_10625</name>
</gene>
<dbReference type="InterPro" id="IPR050832">
    <property type="entry name" value="Bact_Acetyltransf"/>
</dbReference>
<dbReference type="Pfam" id="PF00583">
    <property type="entry name" value="Acetyltransf_1"/>
    <property type="match status" value="1"/>
</dbReference>
<feature type="domain" description="N-acetyltransferase" evidence="3">
    <location>
        <begin position="1"/>
        <end position="149"/>
    </location>
</feature>
<dbReference type="PANTHER" id="PTHR43877">
    <property type="entry name" value="AMINOALKYLPHOSPHONATE N-ACETYLTRANSFERASE-RELATED-RELATED"/>
    <property type="match status" value="1"/>
</dbReference>